<name>A0A437CPH9_ORYJA</name>
<proteinExistence type="predicted"/>
<reference evidence="1 2" key="2">
    <citation type="submission" date="2019-01" db="EMBL/GenBank/DDBJ databases">
        <title>A chromosome length genome reference of the Java medaka (oryzias javanicus).</title>
        <authorList>
            <person name="Herpin A."/>
            <person name="Takehana Y."/>
            <person name="Naruse K."/>
            <person name="Ansai S."/>
            <person name="Kawaguchi M."/>
        </authorList>
    </citation>
    <scope>NUCLEOTIDE SEQUENCE [LARGE SCALE GENOMIC DNA]</scope>
    <source>
        <strain evidence="1">RS831</strain>
        <tissue evidence="1">Whole body</tissue>
    </source>
</reference>
<evidence type="ECO:0000313" key="1">
    <source>
        <dbReference type="EMBL" id="RVE64517.1"/>
    </source>
</evidence>
<dbReference type="Proteomes" id="UP000283210">
    <property type="component" value="Chromosome 13"/>
</dbReference>
<sequence>MPHWPHTAGKGEVFSRCSLAADLPSLQHFHSYSPRSFAPLSKNNSLLSSVFRSARNDRSQKTCSKLSLTRRLT</sequence>
<reference evidence="1 2" key="1">
    <citation type="submission" date="2018-11" db="EMBL/GenBank/DDBJ databases">
        <authorList>
            <person name="Lopez-Roques C."/>
            <person name="Donnadieu C."/>
            <person name="Bouchez O."/>
            <person name="Klopp C."/>
            <person name="Cabau C."/>
            <person name="Zahm M."/>
        </authorList>
    </citation>
    <scope>NUCLEOTIDE SEQUENCE [LARGE SCALE GENOMIC DNA]</scope>
    <source>
        <strain evidence="1">RS831</strain>
        <tissue evidence="1">Whole body</tissue>
    </source>
</reference>
<dbReference type="AlphaFoldDB" id="A0A437CPH9"/>
<accession>A0A437CPH9</accession>
<gene>
    <name evidence="1" type="ORF">OJAV_G00126690</name>
</gene>
<dbReference type="EMBL" id="CM012449">
    <property type="protein sequence ID" value="RVE64517.1"/>
    <property type="molecule type" value="Genomic_DNA"/>
</dbReference>
<organism evidence="1 2">
    <name type="scientific">Oryzias javanicus</name>
    <name type="common">Javanese ricefish</name>
    <name type="synonym">Aplocheilus javanicus</name>
    <dbReference type="NCBI Taxonomy" id="123683"/>
    <lineage>
        <taxon>Eukaryota</taxon>
        <taxon>Metazoa</taxon>
        <taxon>Chordata</taxon>
        <taxon>Craniata</taxon>
        <taxon>Vertebrata</taxon>
        <taxon>Euteleostomi</taxon>
        <taxon>Actinopterygii</taxon>
        <taxon>Neopterygii</taxon>
        <taxon>Teleostei</taxon>
        <taxon>Neoteleostei</taxon>
        <taxon>Acanthomorphata</taxon>
        <taxon>Ovalentaria</taxon>
        <taxon>Atherinomorphae</taxon>
        <taxon>Beloniformes</taxon>
        <taxon>Adrianichthyidae</taxon>
        <taxon>Oryziinae</taxon>
        <taxon>Oryzias</taxon>
    </lineage>
</organism>
<evidence type="ECO:0000313" key="2">
    <source>
        <dbReference type="Proteomes" id="UP000283210"/>
    </source>
</evidence>
<protein>
    <submittedName>
        <fullName evidence="1">Uncharacterized protein</fullName>
    </submittedName>
</protein>
<keyword evidence="2" id="KW-1185">Reference proteome</keyword>